<dbReference type="Gene3D" id="3.40.50.10140">
    <property type="entry name" value="Toll/interleukin-1 receptor homology (TIR) domain"/>
    <property type="match status" value="1"/>
</dbReference>
<protein>
    <recommendedName>
        <fullName evidence="1">TIR domain-containing protein</fullName>
    </recommendedName>
</protein>
<dbReference type="Gene3D" id="3.40.50.300">
    <property type="entry name" value="P-loop containing nucleotide triphosphate hydrolases"/>
    <property type="match status" value="1"/>
</dbReference>
<dbReference type="InterPro" id="IPR035897">
    <property type="entry name" value="Toll_tir_struct_dom_sf"/>
</dbReference>
<dbReference type="Pfam" id="PF13676">
    <property type="entry name" value="TIR_2"/>
    <property type="match status" value="1"/>
</dbReference>
<gene>
    <name evidence="2" type="ORF">A5640_09595</name>
</gene>
<dbReference type="EMBL" id="LZLM01000058">
    <property type="protein sequence ID" value="OBJ86614.1"/>
    <property type="molecule type" value="Genomic_DNA"/>
</dbReference>
<proteinExistence type="predicted"/>
<feature type="domain" description="TIR" evidence="1">
    <location>
        <begin position="260"/>
        <end position="389"/>
    </location>
</feature>
<evidence type="ECO:0000313" key="2">
    <source>
        <dbReference type="EMBL" id="OBJ86614.1"/>
    </source>
</evidence>
<sequence length="396" mass="43738">MGGLLDLVEAVAAGDDAPQSLVPTNVPLPGLRGHLALIGPGAQDETYAGRLHSVNWSWLYQERGLGSVLERLRSRWTTAYDFVLVDSRTGITDIGGICTVQLPDVLVLMFTANRQSLDGAIDVAQRAVLARNHLPYDRANLMTLPIPSRFDAERQYERAVEWQSIFADNLAPLYDDWAVSGITPQQILERTTIPYSSYWSFGEELPILLEPKKNPSLISYHLETLAALVAHRLARSELLIESRDSFVDAAARTGLRGGRYSWDVFISHARETGPLAQQLAGLLSERSLRVWVDETSLRSGENWSTSITDALSRSQNLVVLIGTTLEAFQEREVSAFLRQRIDEQSARKVFPVLTQDTKSAVPPLLADTQYLSVHDQPLPAIASTIAQALPEQGLTG</sequence>
<dbReference type="InterPro" id="IPR000157">
    <property type="entry name" value="TIR_dom"/>
</dbReference>
<dbReference type="PROSITE" id="PS50104">
    <property type="entry name" value="TIR"/>
    <property type="match status" value="1"/>
</dbReference>
<dbReference type="AlphaFoldDB" id="A0A1A3KQA2"/>
<comment type="caution">
    <text evidence="2">The sequence shown here is derived from an EMBL/GenBank/DDBJ whole genome shotgun (WGS) entry which is preliminary data.</text>
</comment>
<reference evidence="2 3" key="1">
    <citation type="submission" date="2016-06" db="EMBL/GenBank/DDBJ databases">
        <authorList>
            <person name="Kjaerup R.B."/>
            <person name="Dalgaard T.S."/>
            <person name="Juul-Madsen H.R."/>
        </authorList>
    </citation>
    <scope>NUCLEOTIDE SEQUENCE [LARGE SCALE GENOMIC DNA]</scope>
    <source>
        <strain evidence="2 3">1276495.2</strain>
    </source>
</reference>
<accession>A0A1A3KQA2</accession>
<dbReference type="GO" id="GO:0007165">
    <property type="term" value="P:signal transduction"/>
    <property type="evidence" value="ECO:0007669"/>
    <property type="project" value="InterPro"/>
</dbReference>
<evidence type="ECO:0000313" key="3">
    <source>
        <dbReference type="Proteomes" id="UP000093925"/>
    </source>
</evidence>
<dbReference type="SUPFAM" id="SSF52200">
    <property type="entry name" value="Toll/Interleukin receptor TIR domain"/>
    <property type="match status" value="1"/>
</dbReference>
<evidence type="ECO:0000259" key="1">
    <source>
        <dbReference type="PROSITE" id="PS50104"/>
    </source>
</evidence>
<dbReference type="InterPro" id="IPR027417">
    <property type="entry name" value="P-loop_NTPase"/>
</dbReference>
<name>A0A1A3KQA2_MYCAS</name>
<dbReference type="Proteomes" id="UP000093925">
    <property type="component" value="Unassembled WGS sequence"/>
</dbReference>
<organism evidence="2 3">
    <name type="scientific">Mycobacterium asiaticum</name>
    <dbReference type="NCBI Taxonomy" id="1790"/>
    <lineage>
        <taxon>Bacteria</taxon>
        <taxon>Bacillati</taxon>
        <taxon>Actinomycetota</taxon>
        <taxon>Actinomycetes</taxon>
        <taxon>Mycobacteriales</taxon>
        <taxon>Mycobacteriaceae</taxon>
        <taxon>Mycobacterium</taxon>
    </lineage>
</organism>